<feature type="domain" description="DUF5801" evidence="3">
    <location>
        <begin position="2029"/>
        <end position="2165"/>
    </location>
</feature>
<evidence type="ECO:0000259" key="3">
    <source>
        <dbReference type="Pfam" id="PF19116"/>
    </source>
</evidence>
<dbReference type="Pfam" id="PF19116">
    <property type="entry name" value="DUF5801"/>
    <property type="match status" value="3"/>
</dbReference>
<dbReference type="NCBIfam" id="TIGR01965">
    <property type="entry name" value="VCBS_repeat"/>
    <property type="match status" value="2"/>
</dbReference>
<dbReference type="Gene3D" id="2.60.40.10">
    <property type="entry name" value="Immunoglobulins"/>
    <property type="match status" value="2"/>
</dbReference>
<feature type="compositionally biased region" description="Polar residues" evidence="1">
    <location>
        <begin position="13"/>
        <end position="32"/>
    </location>
</feature>
<keyword evidence="5" id="KW-1185">Reference proteome</keyword>
<evidence type="ECO:0000259" key="2">
    <source>
        <dbReference type="Pfam" id="PF17803"/>
    </source>
</evidence>
<feature type="domain" description="DUF5801" evidence="3">
    <location>
        <begin position="2187"/>
        <end position="2355"/>
    </location>
</feature>
<evidence type="ECO:0000313" key="5">
    <source>
        <dbReference type="Proteomes" id="UP000824281"/>
    </source>
</evidence>
<sequence>MDSFETRNDFAGTDNSENQAADTQADNASTRAARSGDVILQPDANGVVELPAGISLDDLSVQGRDLVIVMEDGSRIIIPEGAIIVPQIVVDGVTVPAANLAALLTGNEPQPAAGDPQSSGGNFEVDPGNIQAAYAIGNLLPYTELQFPQPEEREIIPYDVEEDPVIVIETPDNPIGVINAIATVDEDGLPARTVDGVAEAEGTREATNSETATGTIVFNAPDGVASVLINGVAITEIGQTFEGAMGTLTITSIDLANGEIGFSYTLGDNMVGGGLDGSFVMTVIDTDGDRADATLQINVIDDAPIARDDTGEVAAGTHGPITGDVLVNDESGADSYAAEGAVSGFSNAGGSAQPGDTLVGEYGELTLNADGTYSYTRFVNTPGGVSETFDYTIVDSDGSTSTATLTINIGDAPDAVTDVPTGDDATVVDEGQLPPTTGTRDDEPQGSDFDGDTETATGVITFRSPDGVGSVTIGGTVVDPDNLPQVVVSDETGTLTVTGYTYDPVTGEGTITYVYELTDNTGDTDGTTVDFPIVITDLDGDTAEDDLVITIVDDTPEALDDFAAQGSENASITVDVIDNDTPGADGVDLATGVAVVDGSLSGGGTLTYNGDGTFTYAPAPGEEAPVTFDYTITDGDGDTATATVTITLQPDSTPEIGVSGEDTVFEEALAARDGEPAGSNEASDGEFATGAITIATGGDTVASLVINGVDVTGGGTVTTASGVLTVTLTDGQYGYSYELTDNTLTDPSTDDFTLVVTDSDGDSAQTTLVLTIVDDNPAAADDANSIAAGEYGPVTGNVIANDTVGADDADVTSFTGANGTGAAGDTIQGEYGTLTIEADGSYTYTRNPGTDGGVSDTFSYTITDGDGDTATANLVIAIADSPVVLDLPVVGGDGTLVDEAGLPAGSDAASDSELTSGTFTYDAPDGPATVTIDGQAVTTVGQTITGSFGTLTITSIAEGAIGYSYELTTNTSGDNTFDSFAVVVTDQDGDIASGNLDIAIVDDVPTAVADTDSVTEDGPLTADGNVITNAEANGDMGADTTGADGATVTAVEFGGMAGTVDGATAGAYGSLVLNADGSYTYTLDNTNAFVQGLDATESLTEVFTYTLTDGDGDTSVTTLTVTINGADDIVTINGLDLETPELTVDEDDLADGSSPDAGALTQSGQFTVDSPDGLSVLTVGGVQVWGGGETYPIEIPGAYGTVRITGVTPVFDANGDVVDATVTYEYTLSDNTLVHDVAGQDSLIDSLEVVATDTDGSQDSASLDIEVIDDVPTAVNDTATQAAENASITIDALANDVFGADGVDTTDVADVFVATQPTQGTVTYDATTGLFTYTPVAGAGSNGGLTDSFTYTIVDQDGDSSTASVTVTLQPDSEPSGATVTAAVDDDGLPAGNPDSVTGDLDTGMADESVFNGTLSFDVGNDTPATIGFDAALDGSTAMLGAEMVTYSVVGTTLTASSARGEIFTVEITDTATGTYTVTLLQNVLHADGMDENDALASIGFTVADSEGETATATLDITFDDDAPTATDNTNAVVEGMTTAGNLLTDDDGFGVDVNGADGSLTILDVSGAGGSDNGAPFVVTGLYGELTVFADGGYSYESFANATNADVTDSFTYRIIDADGDIAEATLDIAITNVAGNVADNDVLVNEAGLATGSDAASDSEIDADGQITVTDATGPFTFSLNGAVAGPGANEVQIDGTYGTIVLNTETGAYTYTLDTAFTDMVDENSTNTVLGAESFNYEVRDTSGNLIGSDTIVVNIIDDIPTATDQAQVNVAEDAAAIGGNVMTDGTPDTEGADGAMVTAITVGGITTELVNGEATVITTNGTYTIQSNGDWTFDPNPNLNQTNGLIVADFSYTLTDGDGDFDTATQPIRITDGADPMAGPDISLTVDDQNLADGSTPGATTDSDTITFTEGSDDIASIVFGGIGALDGGLTWTRVSDTQITGSDGGRLVVTLDLSVTNNVATVTATLNDNYDDHPTISVDDLADLGDVDVIATDIDGDTASATVSVSVSDDLPSISATDPAADSLSVDETDFDTDATADFSTLFTSDFNADNPGTPVSYALALNGTATGLTDTLSGEAVVLGMNNGVVEGRTALGGDLVFTITVDSTGSVEFDQLRAVQHDITTDHNDAEPVPGWAADLITLTATIVDSDGDTASATADIGGAFQILDDGPTVSATLAGGASVVVDETDLVAAAGSIDLGATYTQGSDSDVSGSPTLIGSTSGTNVLSVIADFGADSNVNGGGLTYSLTVGNGGASGVSTTDGTAITLVAVSDTVVVGVVDGTNTAAFAVEIDPATGVVSVEQYLSVQHDDPLDADEALTPETLAAGALNAVVTAQDGDGDTAQSAAIDIGGIIAFEDDGPAITNVAVNSSVEVDETDAGSPAGFPISDTSAAAIISYTGDFGTDGAAAANSVVYTLDITQAATGLQTAQGDYPITLVQDANTPNVITGVYNDGANDLTAFTLTINANGTVTLEQNVALEHLEDGDNSAGEHDDTLDLAGLVDATVTLTDGDGDFVWQSAAIGNAIEFRDDGPSAANDTDAVTEDTNTSASGNVVTGVGEDGNAAGADSYGADGAGAVMAIVGTAAGVIGGNTPGSYGTLTIDAQGNYTYTLSNGLSAVQGLGVGDTLTDTFTYTITDADGDTSTATLEITINGTNDAPVVGADAVATSDEGLLGGNPDSVGTPQDTTNSNTANGQVNVSDTDGDTLEVTLGLPTVGSLSSGGVAVQWTLQDNDTTLVGYTNDVNDPVVTVTIADDGSFTVNQLQQIDHPTANVEDALTSSLVIPVTADDGTTSTTNTTAITVVFEDDSPIIGSFTPGTQTIPNEDNATAEGTFSYSPGGDGHGSFAITGTALDGITYQTVTQTMLDLDGDGVMEQGAVLVGATTDGNTPVFQFAVDVEGNYEFQLLEPDAGTTTTVSLIGLSAGGPTPFLETPDGFIEFSDPNAVDPNRGVNSGGQGFGVDNQFVANGEAFEVEFHSAGAVGDQDPLTDPLYVSSAELQVNRGSTSTVYEITVYNDADGTSEVVFVGTLPANNSVAIIDPSVLDTFNRFTVEAISGSGQGARFDNLSYTQNILPDGFTVDFDVSATDSDGDSTAVSTISIDVDPNAPAQMAALKSLLSTELANDNDMVAGMTKQNLESSRIDMRPLETATVAAMATGLALPQVQQDLSQTFSAADFAGHEMVNFEFAPAPDIRPMDLPEAYAANFEGTVDMDGGFDFDAGMANLLGDMDGLAATSFAAAPAFEAQAADFIADMASAHEFAGGPSVFEGFANGNASGAMEALLMLEAPAQIAEGALARVEGIALGEALADLHAEAQVDAIVDHFAPTDAPAIAMSVTEGLLDNVINSGLTPHGGPLMTQEQNDEAAALAAASA</sequence>
<feature type="domain" description="DUF5801" evidence="3">
    <location>
        <begin position="2376"/>
        <end position="2527"/>
    </location>
</feature>
<feature type="domain" description="RapA2 cadherin-like" evidence="2">
    <location>
        <begin position="995"/>
        <end position="1081"/>
    </location>
</feature>
<organism evidence="4 5">
    <name type="scientific">Qipengyuania aurantiaca</name>
    <dbReference type="NCBI Taxonomy" id="2867233"/>
    <lineage>
        <taxon>Bacteria</taxon>
        <taxon>Pseudomonadati</taxon>
        <taxon>Pseudomonadota</taxon>
        <taxon>Alphaproteobacteria</taxon>
        <taxon>Sphingomonadales</taxon>
        <taxon>Erythrobacteraceae</taxon>
        <taxon>Qipengyuania</taxon>
    </lineage>
</organism>
<dbReference type="Pfam" id="PF17963">
    <property type="entry name" value="Big_9"/>
    <property type="match status" value="6"/>
</dbReference>
<feature type="region of interest" description="Disordered" evidence="1">
    <location>
        <begin position="2673"/>
        <end position="2700"/>
    </location>
</feature>
<evidence type="ECO:0000313" key="4">
    <source>
        <dbReference type="EMBL" id="QZD90582.1"/>
    </source>
</evidence>
<feature type="compositionally biased region" description="Polar residues" evidence="1">
    <location>
        <begin position="2548"/>
        <end position="2558"/>
    </location>
</feature>
<dbReference type="Pfam" id="PF17803">
    <property type="entry name" value="Cadherin_4"/>
    <property type="match status" value="1"/>
</dbReference>
<dbReference type="InterPro" id="IPR043824">
    <property type="entry name" value="DUF5801"/>
</dbReference>
<dbReference type="Proteomes" id="UP000824281">
    <property type="component" value="Chromosome"/>
</dbReference>
<dbReference type="RefSeq" id="WP_221426047.1">
    <property type="nucleotide sequence ID" value="NZ_CP081295.1"/>
</dbReference>
<dbReference type="InterPro" id="IPR013783">
    <property type="entry name" value="Ig-like_fold"/>
</dbReference>
<dbReference type="InterPro" id="IPR010221">
    <property type="entry name" value="VCBS_dom"/>
</dbReference>
<feature type="region of interest" description="Disordered" evidence="1">
    <location>
        <begin position="1"/>
        <end position="32"/>
    </location>
</feature>
<dbReference type="NCBIfam" id="NF012211">
    <property type="entry name" value="tand_rpt_95"/>
    <property type="match status" value="1"/>
</dbReference>
<proteinExistence type="predicted"/>
<protein>
    <submittedName>
        <fullName evidence="4">Tandem-95 repeat protein</fullName>
    </submittedName>
</protein>
<dbReference type="EMBL" id="CP081295">
    <property type="protein sequence ID" value="QZD90582.1"/>
    <property type="molecule type" value="Genomic_DNA"/>
</dbReference>
<dbReference type="Gene3D" id="2.60.40.3440">
    <property type="match status" value="2"/>
</dbReference>
<evidence type="ECO:0000256" key="1">
    <source>
        <dbReference type="SAM" id="MobiDB-lite"/>
    </source>
</evidence>
<dbReference type="InterPro" id="IPR040853">
    <property type="entry name" value="RapA2_cadherin-like"/>
</dbReference>
<name>A0ABX8ZNM6_9SPHN</name>
<feature type="compositionally biased region" description="Polar residues" evidence="1">
    <location>
        <begin position="2684"/>
        <end position="2700"/>
    </location>
</feature>
<feature type="region of interest" description="Disordered" evidence="1">
    <location>
        <begin position="2535"/>
        <end position="2560"/>
    </location>
</feature>
<reference evidence="4 5" key="1">
    <citation type="submission" date="2021-08" db="EMBL/GenBank/DDBJ databases">
        <title>Comparative Genomics Analysis of the Genus Qipengyuania Reveals Extensive Genetic Diversity and Metabolic Versatility, Including the Description of Fifteen Novel Species.</title>
        <authorList>
            <person name="Liu Y."/>
        </authorList>
    </citation>
    <scope>NUCLEOTIDE SEQUENCE [LARGE SCALE GENOMIC DNA]</scope>
    <source>
        <strain evidence="4 5">1NDH13</strain>
    </source>
</reference>
<gene>
    <name evidence="4" type="ORF">K3148_04090</name>
</gene>
<feature type="region of interest" description="Disordered" evidence="1">
    <location>
        <begin position="424"/>
        <end position="452"/>
    </location>
</feature>
<accession>A0ABX8ZNM6</accession>